<evidence type="ECO:0000256" key="2">
    <source>
        <dbReference type="ARBA" id="ARBA00037999"/>
    </source>
</evidence>
<organism evidence="3">
    <name type="scientific">marine metagenome</name>
    <dbReference type="NCBI Taxonomy" id="408172"/>
    <lineage>
        <taxon>unclassified sequences</taxon>
        <taxon>metagenomes</taxon>
        <taxon>ecological metagenomes</taxon>
    </lineage>
</organism>
<dbReference type="SUPFAM" id="SSF53383">
    <property type="entry name" value="PLP-dependent transferases"/>
    <property type="match status" value="1"/>
</dbReference>
<dbReference type="Gene3D" id="3.90.1150.10">
    <property type="entry name" value="Aspartate Aminotransferase, domain 1"/>
    <property type="match status" value="1"/>
</dbReference>
<gene>
    <name evidence="3" type="ORF">METZ01_LOCUS107003</name>
</gene>
<comment type="similarity">
    <text evidence="2">Belongs to the DegT/DnrJ/EryC1 family.</text>
</comment>
<dbReference type="InterPro" id="IPR000653">
    <property type="entry name" value="DegT/StrS_aminotransferase"/>
</dbReference>
<dbReference type="Pfam" id="PF01041">
    <property type="entry name" value="DegT_DnrJ_EryC1"/>
    <property type="match status" value="1"/>
</dbReference>
<sequence length="366" mass="40558">MTEFFDLKSVNNASKSELTAAFNRVLESGWYVLGNEVNRFESEFANYCEVGNCIAVGNCLDALQFILQGLGIGGGDEVIVPSNTYIATWLAVSNVGAIPVPVEPRIETYNIDPSRIQDSITSRTKAIIVVHLYGQPCDMDPINEIADSFRLKVIEDSAQAHGAKYKGKRVGGLGDASGFSFYPSKNLGALGDGGAVTTNDPELTIKVNLLRNYGSKTKYQNEVKGFNSRLDELQAAFLIEKLKVLDLQNEQRRKIASIYLERLAFFEEITLPVIPDWAETVWHQFIIRHKNRDDLINNLRKAGIGTMIHYPIPPHLQLAYKEMGKKKGDYPISEIIHKEVLSLPITPGISLLEVEAVIDALTACLS</sequence>
<dbReference type="Gene3D" id="3.40.640.10">
    <property type="entry name" value="Type I PLP-dependent aspartate aminotransferase-like (Major domain)"/>
    <property type="match status" value="1"/>
</dbReference>
<proteinExistence type="inferred from homology"/>
<dbReference type="GO" id="GO:0008483">
    <property type="term" value="F:transaminase activity"/>
    <property type="evidence" value="ECO:0007669"/>
    <property type="project" value="TreeGrafter"/>
</dbReference>
<dbReference type="CDD" id="cd00616">
    <property type="entry name" value="AHBA_syn"/>
    <property type="match status" value="1"/>
</dbReference>
<dbReference type="GO" id="GO:0030170">
    <property type="term" value="F:pyridoxal phosphate binding"/>
    <property type="evidence" value="ECO:0007669"/>
    <property type="project" value="UniProtKB-ARBA"/>
</dbReference>
<dbReference type="AlphaFoldDB" id="A0A381WNN8"/>
<dbReference type="PIRSF" id="PIRSF000390">
    <property type="entry name" value="PLP_StrS"/>
    <property type="match status" value="1"/>
</dbReference>
<name>A0A381WNN8_9ZZZZ</name>
<evidence type="ECO:0000313" key="3">
    <source>
        <dbReference type="EMBL" id="SVA54149.1"/>
    </source>
</evidence>
<dbReference type="InterPro" id="IPR015424">
    <property type="entry name" value="PyrdxlP-dep_Trfase"/>
</dbReference>
<dbReference type="PANTHER" id="PTHR30244:SF36">
    <property type="entry name" value="3-OXO-GLUCOSE-6-PHOSPHATE:GLUTAMATE AMINOTRANSFERASE"/>
    <property type="match status" value="1"/>
</dbReference>
<accession>A0A381WNN8</accession>
<dbReference type="GO" id="GO:0000271">
    <property type="term" value="P:polysaccharide biosynthetic process"/>
    <property type="evidence" value="ECO:0007669"/>
    <property type="project" value="TreeGrafter"/>
</dbReference>
<dbReference type="InterPro" id="IPR015422">
    <property type="entry name" value="PyrdxlP-dep_Trfase_small"/>
</dbReference>
<dbReference type="InterPro" id="IPR015421">
    <property type="entry name" value="PyrdxlP-dep_Trfase_major"/>
</dbReference>
<dbReference type="FunFam" id="3.40.640.10:FF:000089">
    <property type="entry name" value="Aminotransferase, DegT/DnrJ/EryC1/StrS family"/>
    <property type="match status" value="1"/>
</dbReference>
<keyword evidence="1" id="KW-0663">Pyridoxal phosphate</keyword>
<reference evidence="3" key="1">
    <citation type="submission" date="2018-05" db="EMBL/GenBank/DDBJ databases">
        <authorList>
            <person name="Lanie J.A."/>
            <person name="Ng W.-L."/>
            <person name="Kazmierczak K.M."/>
            <person name="Andrzejewski T.M."/>
            <person name="Davidsen T.M."/>
            <person name="Wayne K.J."/>
            <person name="Tettelin H."/>
            <person name="Glass J.I."/>
            <person name="Rusch D."/>
            <person name="Podicherti R."/>
            <person name="Tsui H.-C.T."/>
            <person name="Winkler M.E."/>
        </authorList>
    </citation>
    <scope>NUCLEOTIDE SEQUENCE</scope>
</reference>
<evidence type="ECO:0000256" key="1">
    <source>
        <dbReference type="ARBA" id="ARBA00022898"/>
    </source>
</evidence>
<dbReference type="PANTHER" id="PTHR30244">
    <property type="entry name" value="TRANSAMINASE"/>
    <property type="match status" value="1"/>
</dbReference>
<protein>
    <submittedName>
        <fullName evidence="3">Uncharacterized protein</fullName>
    </submittedName>
</protein>
<dbReference type="EMBL" id="UINC01012394">
    <property type="protein sequence ID" value="SVA54149.1"/>
    <property type="molecule type" value="Genomic_DNA"/>
</dbReference>